<dbReference type="Pfam" id="PF02874">
    <property type="entry name" value="ATP-synt_ab_N"/>
    <property type="match status" value="1"/>
</dbReference>
<evidence type="ECO:0000259" key="9">
    <source>
        <dbReference type="Pfam" id="PF00006"/>
    </source>
</evidence>
<protein>
    <recommendedName>
        <fullName evidence="8">A-type ATP synthase subunit B</fullName>
    </recommendedName>
</protein>
<feature type="domain" description="ATPase F1/V1/A1 complex alpha/beta subunit N-terminal" evidence="10">
    <location>
        <begin position="13"/>
        <end position="79"/>
    </location>
</feature>
<dbReference type="FunCoup" id="L0ACP9">
    <property type="interactions" value="82"/>
</dbReference>
<dbReference type="InterPro" id="IPR005724">
    <property type="entry name" value="ATPase_A1-cplx_bsu"/>
</dbReference>
<comment type="subcellular location">
    <subcellularLocation>
        <location evidence="8">Cell membrane</location>
        <topology evidence="8">Peripheral membrane protein</topology>
    </subcellularLocation>
</comment>
<comment type="similarity">
    <text evidence="1 8">Belongs to the ATPase alpha/beta chains family.</text>
</comment>
<dbReference type="AlphaFoldDB" id="L0ACP9"/>
<name>L0ACP9_CALLD</name>
<dbReference type="HOGENOM" id="CLU_022916_0_0_2"/>
<dbReference type="InterPro" id="IPR022879">
    <property type="entry name" value="V-ATPase_su_B/beta"/>
</dbReference>
<dbReference type="PANTHER" id="PTHR43389">
    <property type="entry name" value="V-TYPE PROTON ATPASE SUBUNIT B"/>
    <property type="match status" value="1"/>
</dbReference>
<dbReference type="Pfam" id="PF00006">
    <property type="entry name" value="ATP-synt_ab"/>
    <property type="match status" value="1"/>
</dbReference>
<keyword evidence="2 8" id="KW-0813">Transport</keyword>
<dbReference type="OrthoDB" id="32941at2157"/>
<evidence type="ECO:0000256" key="2">
    <source>
        <dbReference type="ARBA" id="ARBA00022448"/>
    </source>
</evidence>
<accession>L0ACP9</accession>
<dbReference type="CDD" id="cd18118">
    <property type="entry name" value="ATP-synt_V_A-type_beta_N"/>
    <property type="match status" value="1"/>
</dbReference>
<keyword evidence="13" id="KW-1185">Reference proteome</keyword>
<keyword evidence="4 8" id="KW-0375">Hydrogen ion transport</keyword>
<evidence type="ECO:0000256" key="1">
    <source>
        <dbReference type="ARBA" id="ARBA00008936"/>
    </source>
</evidence>
<dbReference type="GO" id="GO:0042777">
    <property type="term" value="P:proton motive force-driven plasma membrane ATP synthesis"/>
    <property type="evidence" value="ECO:0007669"/>
    <property type="project" value="UniProtKB-UniRule"/>
</dbReference>
<evidence type="ECO:0000256" key="8">
    <source>
        <dbReference type="HAMAP-Rule" id="MF_00310"/>
    </source>
</evidence>
<reference evidence="13" key="1">
    <citation type="submission" date="2012-03" db="EMBL/GenBank/DDBJ databases">
        <title>Complete genome of Caldisphaera lagunensis DSM 15908.</title>
        <authorList>
            <person name="Lucas S."/>
            <person name="Copeland A."/>
            <person name="Lapidus A."/>
            <person name="Glavina del Rio T."/>
            <person name="Dalin E."/>
            <person name="Tice H."/>
            <person name="Bruce D."/>
            <person name="Goodwin L."/>
            <person name="Pitluck S."/>
            <person name="Peters L."/>
            <person name="Mikhailova N."/>
            <person name="Teshima H."/>
            <person name="Kyrpides N."/>
            <person name="Mavromatis K."/>
            <person name="Ivanova N."/>
            <person name="Brettin T."/>
            <person name="Detter J.C."/>
            <person name="Han C."/>
            <person name="Larimer F."/>
            <person name="Land M."/>
            <person name="Hauser L."/>
            <person name="Markowitz V."/>
            <person name="Cheng J.-F."/>
            <person name="Hugenholtz P."/>
            <person name="Woyke T."/>
            <person name="Wu D."/>
            <person name="Spring S."/>
            <person name="Schroeder M."/>
            <person name="Brambilla E."/>
            <person name="Klenk H.-P."/>
            <person name="Eisen J.A."/>
        </authorList>
    </citation>
    <scope>NUCLEOTIDE SEQUENCE [LARGE SCALE GENOMIC DNA]</scope>
    <source>
        <strain evidence="13">DSM 15908 / JCM 11604 / IC-154</strain>
    </source>
</reference>
<keyword evidence="7 8" id="KW-0066">ATP synthesis</keyword>
<comment type="function">
    <text evidence="8">Component of the A-type ATP synthase that produces ATP from ADP in the presence of a proton gradient across the membrane. The B chain is a regulatory subunit.</text>
</comment>
<dbReference type="InterPro" id="IPR000194">
    <property type="entry name" value="ATPase_F1/V1/A1_a/bsu_nucl-bd"/>
</dbReference>
<dbReference type="Proteomes" id="UP000010469">
    <property type="component" value="Chromosome"/>
</dbReference>
<dbReference type="CDD" id="cd18112">
    <property type="entry name" value="ATP-synt_V_A-type_beta_C"/>
    <property type="match status" value="1"/>
</dbReference>
<dbReference type="STRING" id="1056495.Calag_1203"/>
<dbReference type="KEGG" id="clg:Calag_1203"/>
<evidence type="ECO:0000256" key="3">
    <source>
        <dbReference type="ARBA" id="ARBA00022475"/>
    </source>
</evidence>
<comment type="subunit">
    <text evidence="8">Has multiple subunits with at least A(3), B(3), C, D, E, F, H, I and proteolipid K(x).</text>
</comment>
<dbReference type="NCBIfam" id="NF003235">
    <property type="entry name" value="PRK04196.1"/>
    <property type="match status" value="1"/>
</dbReference>
<keyword evidence="5 8" id="KW-0406">Ion transport</keyword>
<dbReference type="Pfam" id="PF22919">
    <property type="entry name" value="ATP-synt_VA_C"/>
    <property type="match status" value="1"/>
</dbReference>
<dbReference type="EMBL" id="CP003378">
    <property type="protein sequence ID" value="AFZ70922.1"/>
    <property type="molecule type" value="Genomic_DNA"/>
</dbReference>
<dbReference type="SUPFAM" id="SSF50615">
    <property type="entry name" value="N-terminal domain of alpha and beta subunits of F1 ATP synthase"/>
    <property type="match status" value="1"/>
</dbReference>
<dbReference type="Gene3D" id="3.40.50.12240">
    <property type="match status" value="1"/>
</dbReference>
<dbReference type="InterPro" id="IPR027417">
    <property type="entry name" value="P-loop_NTPase"/>
</dbReference>
<dbReference type="RefSeq" id="WP_015232819.1">
    <property type="nucleotide sequence ID" value="NC_019791.1"/>
</dbReference>
<feature type="domain" description="ATP synthase A/B type C-terminal" evidence="11">
    <location>
        <begin position="360"/>
        <end position="458"/>
    </location>
</feature>
<sequence length="464" mass="51600">MSSLYGIREYSKIVEIKGPLIVVEGVSKASYDEIVEVELSDGTRRRGRVLDVSKNVAVVQVFEGTTGITTTGTRVRFLGRPLELPVSEDMLGRIFNGLGEPIDNGPEIVAEEKYDINGSPINPAVRAYPEDFIQTGISAIDGMNTLVRGQKLPIFSGSGLPHNILAAQIARQATVKGEGEEFGVVFAAIGIKYDDYIFFKKFFEETGALNRVAMFVNLADEPAMIRLVTPRVALTLAEYLAYEKDLHILVILTDMTNYAEALREISSSREEVPGRQGYPGYMYSDLASIYERAGRVHGKKGSITQIPILTMPNDDITHPIPDLTGYITEGQIVLSRDLYNKGIYPPINVLMSLSRLMKEGIGPGKTRDDHASVSDQLYASYSRGVDLRSLAAVVGEESLSETDRKFLKFADSFEKKFLAQGVRENRSIENTLDLAWEILSELPEEELTNIKEEIIKKYHPKYKK</sequence>
<evidence type="ECO:0000313" key="12">
    <source>
        <dbReference type="EMBL" id="AFZ70922.1"/>
    </source>
</evidence>
<dbReference type="PIRSF" id="PIRSF039114">
    <property type="entry name" value="V-ATPsynth_beta/V-ATPase_B"/>
    <property type="match status" value="1"/>
</dbReference>
<dbReference type="SUPFAM" id="SSF52540">
    <property type="entry name" value="P-loop containing nucleoside triphosphate hydrolases"/>
    <property type="match status" value="1"/>
</dbReference>
<dbReference type="SUPFAM" id="SSF47917">
    <property type="entry name" value="C-terminal domain of alpha and beta subunits of F1 ATP synthase"/>
    <property type="match status" value="1"/>
</dbReference>
<evidence type="ECO:0000259" key="11">
    <source>
        <dbReference type="Pfam" id="PF22919"/>
    </source>
</evidence>
<evidence type="ECO:0000259" key="10">
    <source>
        <dbReference type="Pfam" id="PF02874"/>
    </source>
</evidence>
<dbReference type="PANTHER" id="PTHR43389:SF4">
    <property type="entry name" value="V-TYPE PROTON ATPASE SUBUNIT B"/>
    <property type="match status" value="1"/>
</dbReference>
<dbReference type="GO" id="GO:0046933">
    <property type="term" value="F:proton-transporting ATP synthase activity, rotational mechanism"/>
    <property type="evidence" value="ECO:0007669"/>
    <property type="project" value="UniProtKB-UniRule"/>
</dbReference>
<dbReference type="PROSITE" id="PS00152">
    <property type="entry name" value="ATPASE_ALPHA_BETA"/>
    <property type="match status" value="1"/>
</dbReference>
<dbReference type="NCBIfam" id="TIGR01041">
    <property type="entry name" value="ATP_syn_B_arch"/>
    <property type="match status" value="1"/>
</dbReference>
<dbReference type="InterPro" id="IPR020003">
    <property type="entry name" value="ATPase_a/bsu_AS"/>
</dbReference>
<evidence type="ECO:0000313" key="13">
    <source>
        <dbReference type="Proteomes" id="UP000010469"/>
    </source>
</evidence>
<dbReference type="InterPro" id="IPR036121">
    <property type="entry name" value="ATPase_F1/V1/A1_a/bsu_N_sf"/>
</dbReference>
<evidence type="ECO:0000256" key="5">
    <source>
        <dbReference type="ARBA" id="ARBA00023065"/>
    </source>
</evidence>
<keyword evidence="6 8" id="KW-0472">Membrane</keyword>
<dbReference type="CDD" id="cd01135">
    <property type="entry name" value="V_A-ATPase_B"/>
    <property type="match status" value="1"/>
</dbReference>
<gene>
    <name evidence="8" type="primary">atpB</name>
    <name evidence="12" type="ordered locus">Calag_1203</name>
</gene>
<proteinExistence type="inferred from homology"/>
<dbReference type="InterPro" id="IPR055190">
    <property type="entry name" value="ATP-synt_VA_C"/>
</dbReference>
<evidence type="ECO:0000256" key="6">
    <source>
        <dbReference type="ARBA" id="ARBA00023136"/>
    </source>
</evidence>
<dbReference type="InParanoid" id="L0ACP9"/>
<keyword evidence="3 8" id="KW-1003">Cell membrane</keyword>
<dbReference type="GeneID" id="14212463"/>
<dbReference type="InterPro" id="IPR004100">
    <property type="entry name" value="ATPase_F1/V1/A1_a/bsu_N"/>
</dbReference>
<evidence type="ECO:0000256" key="7">
    <source>
        <dbReference type="ARBA" id="ARBA00023310"/>
    </source>
</evidence>
<evidence type="ECO:0000256" key="4">
    <source>
        <dbReference type="ARBA" id="ARBA00022781"/>
    </source>
</evidence>
<dbReference type="HAMAP" id="MF_00310">
    <property type="entry name" value="ATP_synth_B_arch"/>
    <property type="match status" value="1"/>
</dbReference>
<feature type="domain" description="ATPase F1/V1/A1 complex alpha/beta subunit nucleotide-binding" evidence="9">
    <location>
        <begin position="136"/>
        <end position="354"/>
    </location>
</feature>
<dbReference type="eggNOG" id="arCOG00865">
    <property type="taxonomic scope" value="Archaea"/>
</dbReference>
<dbReference type="GO" id="GO:0005886">
    <property type="term" value="C:plasma membrane"/>
    <property type="evidence" value="ECO:0007669"/>
    <property type="project" value="UniProtKB-SubCell"/>
</dbReference>
<dbReference type="GO" id="GO:0046961">
    <property type="term" value="F:proton-transporting ATPase activity, rotational mechanism"/>
    <property type="evidence" value="ECO:0007669"/>
    <property type="project" value="TreeGrafter"/>
</dbReference>
<dbReference type="GO" id="GO:0033178">
    <property type="term" value="C:proton-transporting two-sector ATPase complex, catalytic domain"/>
    <property type="evidence" value="ECO:0007669"/>
    <property type="project" value="InterPro"/>
</dbReference>
<organism evidence="12 13">
    <name type="scientific">Caldisphaera lagunensis (strain DSM 15908 / JCM 11604 / ANMR 0165 / IC-154)</name>
    <dbReference type="NCBI Taxonomy" id="1056495"/>
    <lineage>
        <taxon>Archaea</taxon>
        <taxon>Thermoproteota</taxon>
        <taxon>Thermoprotei</taxon>
        <taxon>Acidilobales</taxon>
        <taxon>Caldisphaeraceae</taxon>
        <taxon>Caldisphaera</taxon>
    </lineage>
</organism>
<dbReference type="GO" id="GO:0005524">
    <property type="term" value="F:ATP binding"/>
    <property type="evidence" value="ECO:0007669"/>
    <property type="project" value="UniProtKB-UniRule"/>
</dbReference>